<dbReference type="SUPFAM" id="SSF55811">
    <property type="entry name" value="Nudix"/>
    <property type="match status" value="1"/>
</dbReference>
<keyword evidence="3" id="KW-0460">Magnesium</keyword>
<dbReference type="InterPro" id="IPR020084">
    <property type="entry name" value="NUDIX_hydrolase_CS"/>
</dbReference>
<protein>
    <submittedName>
        <fullName evidence="6">NUDIX domain-containing protein</fullName>
    </submittedName>
</protein>
<evidence type="ECO:0000256" key="1">
    <source>
        <dbReference type="ARBA" id="ARBA00001946"/>
    </source>
</evidence>
<dbReference type="CDD" id="cd04685">
    <property type="entry name" value="NUDIX_Hydrolase"/>
    <property type="match status" value="1"/>
</dbReference>
<dbReference type="PROSITE" id="PS00893">
    <property type="entry name" value="NUDIX_BOX"/>
    <property type="match status" value="1"/>
</dbReference>
<evidence type="ECO:0000256" key="3">
    <source>
        <dbReference type="ARBA" id="ARBA00022842"/>
    </source>
</evidence>
<keyword evidence="7" id="KW-1185">Reference proteome</keyword>
<dbReference type="PRINTS" id="PR00502">
    <property type="entry name" value="NUDIXFAMILY"/>
</dbReference>
<feature type="domain" description="Nudix hydrolase" evidence="5">
    <location>
        <begin position="9"/>
        <end position="147"/>
    </location>
</feature>
<comment type="cofactor">
    <cofactor evidence="1">
        <name>Mg(2+)</name>
        <dbReference type="ChEBI" id="CHEBI:18420"/>
    </cofactor>
</comment>
<accession>A0ABR8KW08</accession>
<name>A0ABR8KW08_9SPHN</name>
<dbReference type="InterPro" id="IPR015797">
    <property type="entry name" value="NUDIX_hydrolase-like_dom_sf"/>
</dbReference>
<dbReference type="InterPro" id="IPR020476">
    <property type="entry name" value="Nudix_hydrolase"/>
</dbReference>
<evidence type="ECO:0000313" key="6">
    <source>
        <dbReference type="EMBL" id="MBD2842326.1"/>
    </source>
</evidence>
<reference evidence="6 7" key="1">
    <citation type="submission" date="2020-09" db="EMBL/GenBank/DDBJ databases">
        <authorList>
            <person name="Yoon J.-W."/>
        </authorList>
    </citation>
    <scope>NUCLEOTIDE SEQUENCE [LARGE SCALE GENOMIC DNA]</scope>
    <source>
        <strain evidence="6 7">KMU-140</strain>
    </source>
</reference>
<dbReference type="Pfam" id="PF00293">
    <property type="entry name" value="NUDIX"/>
    <property type="match status" value="1"/>
</dbReference>
<evidence type="ECO:0000256" key="2">
    <source>
        <dbReference type="ARBA" id="ARBA00022801"/>
    </source>
</evidence>
<sequence length="151" mass="17326">MADLNPAKRLRRSARIIVLDPEDRALMFRFDVPDRPPFWVTTGGECEAGESFEDAATRELFEETGIVTDPGRQIARTTPEFVTVEGEPVQGDERYFLVRAKEAAIDTSHHTELEQRLMTQHRWFTLAELSDWHEALFPENLAELIERELAG</sequence>
<dbReference type="PROSITE" id="PS51462">
    <property type="entry name" value="NUDIX"/>
    <property type="match status" value="1"/>
</dbReference>
<proteinExistence type="inferred from homology"/>
<organism evidence="6 7">
    <name type="scientific">Erythrobacter rubeus</name>
    <dbReference type="NCBI Taxonomy" id="2760803"/>
    <lineage>
        <taxon>Bacteria</taxon>
        <taxon>Pseudomonadati</taxon>
        <taxon>Pseudomonadota</taxon>
        <taxon>Alphaproteobacteria</taxon>
        <taxon>Sphingomonadales</taxon>
        <taxon>Erythrobacteraceae</taxon>
        <taxon>Erythrobacter/Porphyrobacter group</taxon>
        <taxon>Erythrobacter</taxon>
    </lineage>
</organism>
<dbReference type="RefSeq" id="WP_190787795.1">
    <property type="nucleotide sequence ID" value="NZ_JACXLC010000001.1"/>
</dbReference>
<dbReference type="Proteomes" id="UP000635384">
    <property type="component" value="Unassembled WGS sequence"/>
</dbReference>
<evidence type="ECO:0000259" key="5">
    <source>
        <dbReference type="PROSITE" id="PS51462"/>
    </source>
</evidence>
<keyword evidence="2 4" id="KW-0378">Hydrolase</keyword>
<dbReference type="EMBL" id="JACXLC010000001">
    <property type="protein sequence ID" value="MBD2842326.1"/>
    <property type="molecule type" value="Genomic_DNA"/>
</dbReference>
<dbReference type="Gene3D" id="3.90.79.10">
    <property type="entry name" value="Nucleoside Triphosphate Pyrophosphohydrolase"/>
    <property type="match status" value="1"/>
</dbReference>
<comment type="caution">
    <text evidence="6">The sequence shown here is derived from an EMBL/GenBank/DDBJ whole genome shotgun (WGS) entry which is preliminary data.</text>
</comment>
<evidence type="ECO:0000256" key="4">
    <source>
        <dbReference type="RuleBase" id="RU003476"/>
    </source>
</evidence>
<dbReference type="PANTHER" id="PTHR43046:SF12">
    <property type="entry name" value="GDP-MANNOSE MANNOSYL HYDROLASE"/>
    <property type="match status" value="1"/>
</dbReference>
<dbReference type="PANTHER" id="PTHR43046">
    <property type="entry name" value="GDP-MANNOSE MANNOSYL HYDROLASE"/>
    <property type="match status" value="1"/>
</dbReference>
<gene>
    <name evidence="6" type="ORF">IB285_08665</name>
</gene>
<comment type="similarity">
    <text evidence="4">Belongs to the Nudix hydrolase family.</text>
</comment>
<dbReference type="InterPro" id="IPR000086">
    <property type="entry name" value="NUDIX_hydrolase_dom"/>
</dbReference>
<evidence type="ECO:0000313" key="7">
    <source>
        <dbReference type="Proteomes" id="UP000635384"/>
    </source>
</evidence>